<dbReference type="GO" id="GO:0003677">
    <property type="term" value="F:DNA binding"/>
    <property type="evidence" value="ECO:0007669"/>
    <property type="project" value="UniProtKB-KW"/>
</dbReference>
<dbReference type="AlphaFoldDB" id="A0A0A8WZ29"/>
<reference evidence="6 7" key="1">
    <citation type="submission" date="2013-06" db="EMBL/GenBank/DDBJ databases">
        <title>Whole genome shotgun sequence of Bacillus selenatarsenatis SF-1.</title>
        <authorList>
            <person name="Kuroda M."/>
            <person name="Sei K."/>
            <person name="Yamashita M."/>
            <person name="Ike M."/>
        </authorList>
    </citation>
    <scope>NUCLEOTIDE SEQUENCE [LARGE SCALE GENOMIC DNA]</scope>
    <source>
        <strain evidence="6 7">SF-1</strain>
    </source>
</reference>
<dbReference type="InterPro" id="IPR006935">
    <property type="entry name" value="Helicase/UvrB_N"/>
</dbReference>
<dbReference type="GO" id="GO:0043138">
    <property type="term" value="F:3'-5' DNA helicase activity"/>
    <property type="evidence" value="ECO:0007669"/>
    <property type="project" value="TreeGrafter"/>
</dbReference>
<keyword evidence="7" id="KW-1185">Reference proteome</keyword>
<dbReference type="GO" id="GO:0006310">
    <property type="term" value="P:DNA recombination"/>
    <property type="evidence" value="ECO:0007669"/>
    <property type="project" value="TreeGrafter"/>
</dbReference>
<evidence type="ECO:0000259" key="5">
    <source>
        <dbReference type="PROSITE" id="PS51194"/>
    </source>
</evidence>
<sequence>MLKEENLIPTSNNSVDECAFSNMKAPQFPSLSTERAFRYNFELQKMLTGKQLLLEELPFSMEEIQKHHDHGYFLYRKGINRDRLSCTRCGTTDPARFAEFPCSRCGKVEMYCRKCLMMGRMSECTLLVSWAGPQPEFNRSVEPLQWDGQLSAGQKIASRRVAEAVENSSELLVWAVAGAGKTEVLFAGIAQALSTGKRVCVGTPRTDVVLELAPRFEKVFPGIKIAALYGGSEDRHEYAQLTIATTHQLLRFYRAFDVMIVDEVDAFPYSIDETLQYAVKQSRKLKSSLIYLTATPNKQWQKECRLGKRDFVTIPARYHRRPLPVPSFKWAGNWEKKLNKGRLPVPLIKWIEQRLASGKQALIFAPKISAMGKILTILRQLNPLIESIHAEDPDRKDKVMKFRNKNIPILLTTTILERGVTIPDIDVAVIGSEDRIFTESALVQIAGRAGRSAEYPTGDVTFFHYGKTEAMLSARGQIMIMNKEGIEKGLIDI</sequence>
<keyword evidence="3" id="KW-0238">DNA-binding</keyword>
<dbReference type="PROSITE" id="PS51194">
    <property type="entry name" value="HELICASE_CTER"/>
    <property type="match status" value="1"/>
</dbReference>
<keyword evidence="2" id="KW-0067">ATP-binding</keyword>
<dbReference type="SUPFAM" id="SSF52540">
    <property type="entry name" value="P-loop containing nucleoside triphosphate hydrolases"/>
    <property type="match status" value="1"/>
</dbReference>
<name>A0A0A8WZ29_MESS1</name>
<protein>
    <submittedName>
        <fullName evidence="6">ComF operon protein A, DNA transporter ATPase</fullName>
    </submittedName>
</protein>
<accession>A0A0A8WZ29</accession>
<keyword evidence="1" id="KW-0547">Nucleotide-binding</keyword>
<dbReference type="Proteomes" id="UP000031014">
    <property type="component" value="Unassembled WGS sequence"/>
</dbReference>
<dbReference type="InterPro" id="IPR027417">
    <property type="entry name" value="P-loop_NTPase"/>
</dbReference>
<dbReference type="InterPro" id="IPR014001">
    <property type="entry name" value="Helicase_ATP-bd"/>
</dbReference>
<dbReference type="Pfam" id="PF00271">
    <property type="entry name" value="Helicase_C"/>
    <property type="match status" value="1"/>
</dbReference>
<evidence type="ECO:0000256" key="2">
    <source>
        <dbReference type="ARBA" id="ARBA00022840"/>
    </source>
</evidence>
<dbReference type="GO" id="GO:0006270">
    <property type="term" value="P:DNA replication initiation"/>
    <property type="evidence" value="ECO:0007669"/>
    <property type="project" value="TreeGrafter"/>
</dbReference>
<evidence type="ECO:0000256" key="3">
    <source>
        <dbReference type="ARBA" id="ARBA00023125"/>
    </source>
</evidence>
<dbReference type="GO" id="GO:0016787">
    <property type="term" value="F:hydrolase activity"/>
    <property type="evidence" value="ECO:0007669"/>
    <property type="project" value="InterPro"/>
</dbReference>
<dbReference type="EMBL" id="BASE01000004">
    <property type="protein sequence ID" value="GAM12002.1"/>
    <property type="molecule type" value="Genomic_DNA"/>
</dbReference>
<feature type="domain" description="Helicase C-terminal" evidence="5">
    <location>
        <begin position="350"/>
        <end position="493"/>
    </location>
</feature>
<dbReference type="PROSITE" id="PS51192">
    <property type="entry name" value="HELICASE_ATP_BIND_1"/>
    <property type="match status" value="1"/>
</dbReference>
<evidence type="ECO:0000259" key="4">
    <source>
        <dbReference type="PROSITE" id="PS51192"/>
    </source>
</evidence>
<dbReference type="Gene3D" id="3.40.50.300">
    <property type="entry name" value="P-loop containing nucleotide triphosphate hydrolases"/>
    <property type="match status" value="2"/>
</dbReference>
<dbReference type="PANTHER" id="PTHR30580">
    <property type="entry name" value="PRIMOSOMAL PROTEIN N"/>
    <property type="match status" value="1"/>
</dbReference>
<dbReference type="CDD" id="cd17925">
    <property type="entry name" value="DEXDc_ComFA"/>
    <property type="match status" value="1"/>
</dbReference>
<dbReference type="Pfam" id="PF04851">
    <property type="entry name" value="ResIII"/>
    <property type="match status" value="1"/>
</dbReference>
<dbReference type="GO" id="GO:0005524">
    <property type="term" value="F:ATP binding"/>
    <property type="evidence" value="ECO:0007669"/>
    <property type="project" value="UniProtKB-KW"/>
</dbReference>
<organism evidence="6 7">
    <name type="scientific">Mesobacillus selenatarsenatis (strain DSM 18680 / JCM 14380 / FERM P-15431 / SF-1)</name>
    <dbReference type="NCBI Taxonomy" id="1321606"/>
    <lineage>
        <taxon>Bacteria</taxon>
        <taxon>Bacillati</taxon>
        <taxon>Bacillota</taxon>
        <taxon>Bacilli</taxon>
        <taxon>Bacillales</taxon>
        <taxon>Bacillaceae</taxon>
        <taxon>Mesobacillus</taxon>
    </lineage>
</organism>
<feature type="domain" description="Helicase ATP-binding" evidence="4">
    <location>
        <begin position="162"/>
        <end position="314"/>
    </location>
</feature>
<dbReference type="PANTHER" id="PTHR30580:SF1">
    <property type="entry name" value="COMF OPERON PROTEIN 1"/>
    <property type="match status" value="1"/>
</dbReference>
<dbReference type="GO" id="GO:0006302">
    <property type="term" value="P:double-strand break repair"/>
    <property type="evidence" value="ECO:0007669"/>
    <property type="project" value="TreeGrafter"/>
</dbReference>
<evidence type="ECO:0000313" key="7">
    <source>
        <dbReference type="Proteomes" id="UP000031014"/>
    </source>
</evidence>
<dbReference type="SMART" id="SM00487">
    <property type="entry name" value="DEXDc"/>
    <property type="match status" value="1"/>
</dbReference>
<gene>
    <name evidence="6" type="ORF">SAMD00020551_0121</name>
</gene>
<evidence type="ECO:0000256" key="1">
    <source>
        <dbReference type="ARBA" id="ARBA00022741"/>
    </source>
</evidence>
<dbReference type="InterPro" id="IPR001650">
    <property type="entry name" value="Helicase_C-like"/>
</dbReference>
<evidence type="ECO:0000313" key="6">
    <source>
        <dbReference type="EMBL" id="GAM12002.1"/>
    </source>
</evidence>
<dbReference type="FunFam" id="3.40.50.300:FF:001736">
    <property type="entry name" value="COMF operon protein 1"/>
    <property type="match status" value="1"/>
</dbReference>
<comment type="caution">
    <text evidence="6">The sequence shown here is derived from an EMBL/GenBank/DDBJ whole genome shotgun (WGS) entry which is preliminary data.</text>
</comment>
<dbReference type="SMART" id="SM00490">
    <property type="entry name" value="HELICc"/>
    <property type="match status" value="1"/>
</dbReference>
<proteinExistence type="predicted"/>
<dbReference type="STRING" id="1321606.SAMD00020551_0121"/>